<sequence>STRTILWTEGGHRRCFSFSSFATVACTTFTAPESCGAGCSPDHVPRDSVETSQAAEVSYGGSGVKELELEMEGGIVDIRMKRIDLTAISRYHRTCFFLLMFDRVYVPHVCPSNTLPWIPCCTHTHTAYAYHIYLVDLYAYIDRGTLLSCTCTCTCTGSLY</sequence>
<name>C7DK07_9APHY</name>
<dbReference type="GO" id="GO:0016787">
    <property type="term" value="F:hydrolase activity"/>
    <property type="evidence" value="ECO:0007669"/>
    <property type="project" value="UniProtKB-KW"/>
</dbReference>
<reference evidence="1" key="1">
    <citation type="submission" date="2009-05" db="EMBL/GenBank/DDBJ databases">
        <title>Characterization of Differentially Expressed Genes Related to Laccase Biosynthesis of White-Rot Fungus TR16.</title>
        <authorList>
            <person name="Chen Q.-T."/>
            <person name="Guo L.-Q."/>
            <person name="Lin J.-F."/>
        </authorList>
    </citation>
    <scope>NUCLEOTIDE SEQUENCE</scope>
    <source>
        <strain evidence="1">TR16</strain>
    </source>
</reference>
<feature type="non-terminal residue" evidence="1">
    <location>
        <position position="160"/>
    </location>
</feature>
<evidence type="ECO:0000313" key="1">
    <source>
        <dbReference type="EMBL" id="ACT52861.1"/>
    </source>
</evidence>
<proteinExistence type="evidence at transcript level"/>
<accession>C7DK07</accession>
<keyword evidence="1" id="KW-0378">Hydrolase</keyword>
<organism evidence="1">
    <name type="scientific">Polyporus grammocephalus</name>
    <dbReference type="NCBI Taxonomy" id="196234"/>
    <lineage>
        <taxon>Eukaryota</taxon>
        <taxon>Fungi</taxon>
        <taxon>Dikarya</taxon>
        <taxon>Basidiomycota</taxon>
        <taxon>Agaricomycotina</taxon>
        <taxon>Agaricomycetes</taxon>
        <taxon>Polyporales</taxon>
        <taxon>Polyporaceae</taxon>
        <taxon>Polyporus</taxon>
    </lineage>
</organism>
<protein>
    <submittedName>
        <fullName evidence="1">Ubiquitin C-terminal hydrolase</fullName>
    </submittedName>
</protein>
<dbReference type="AlphaFoldDB" id="C7DK07"/>
<dbReference type="EMBL" id="GQ141648">
    <property type="protein sequence ID" value="ACT52861.1"/>
    <property type="molecule type" value="mRNA"/>
</dbReference>
<feature type="non-terminal residue" evidence="1">
    <location>
        <position position="1"/>
    </location>
</feature>